<dbReference type="GO" id="GO:0009306">
    <property type="term" value="P:protein secretion"/>
    <property type="evidence" value="ECO:0007669"/>
    <property type="project" value="InterPro"/>
</dbReference>
<protein>
    <recommendedName>
        <fullName evidence="10">Type II secretion system protein K</fullName>
    </recommendedName>
</protein>
<name>A0A1I4EIV8_9RHOB</name>
<dbReference type="InterPro" id="IPR049179">
    <property type="entry name" value="T2SSK_SAM-like_2nd"/>
</dbReference>
<dbReference type="InterPro" id="IPR049031">
    <property type="entry name" value="T2SSK_SAM-like_1st"/>
</dbReference>
<evidence type="ECO:0000256" key="1">
    <source>
        <dbReference type="ARBA" id="ARBA00004533"/>
    </source>
</evidence>
<comment type="similarity">
    <text evidence="2 10">Belongs to the GSP K family.</text>
</comment>
<keyword evidence="6 11" id="KW-0812">Transmembrane</keyword>
<keyword evidence="15" id="KW-1185">Reference proteome</keyword>
<dbReference type="GO" id="GO:0005886">
    <property type="term" value="C:plasma membrane"/>
    <property type="evidence" value="ECO:0007669"/>
    <property type="project" value="UniProtKB-SubCell"/>
</dbReference>
<feature type="transmembrane region" description="Helical" evidence="11">
    <location>
        <begin position="6"/>
        <end position="27"/>
    </location>
</feature>
<dbReference type="InterPro" id="IPR005628">
    <property type="entry name" value="GspK"/>
</dbReference>
<dbReference type="Gene3D" id="1.10.40.60">
    <property type="entry name" value="EpsJ-like"/>
    <property type="match status" value="2"/>
</dbReference>
<dbReference type="STRING" id="1280847.SAMN04488036_104293"/>
<dbReference type="PIRSF" id="PIRSF002786">
    <property type="entry name" value="XcpX"/>
    <property type="match status" value="1"/>
</dbReference>
<dbReference type="Proteomes" id="UP000198851">
    <property type="component" value="Unassembled WGS sequence"/>
</dbReference>
<accession>A0A1I4EIV8</accession>
<proteinExistence type="inferred from homology"/>
<evidence type="ECO:0000256" key="4">
    <source>
        <dbReference type="ARBA" id="ARBA00022475"/>
    </source>
</evidence>
<feature type="domain" description="T2SS protein K second SAM-like" evidence="12">
    <location>
        <begin position="193"/>
        <end position="241"/>
    </location>
</feature>
<dbReference type="Pfam" id="PF03934">
    <property type="entry name" value="T2SSK"/>
    <property type="match status" value="1"/>
</dbReference>
<evidence type="ECO:0000256" key="2">
    <source>
        <dbReference type="ARBA" id="ARBA00007246"/>
    </source>
</evidence>
<evidence type="ECO:0000259" key="12">
    <source>
        <dbReference type="Pfam" id="PF03934"/>
    </source>
</evidence>
<dbReference type="Pfam" id="PF21687">
    <property type="entry name" value="T2SSK_1st"/>
    <property type="match status" value="1"/>
</dbReference>
<keyword evidence="5 10" id="KW-0997">Cell inner membrane</keyword>
<dbReference type="EMBL" id="FOSZ01000004">
    <property type="protein sequence ID" value="SFL05143.1"/>
    <property type="molecule type" value="Genomic_DNA"/>
</dbReference>
<evidence type="ECO:0000256" key="3">
    <source>
        <dbReference type="ARBA" id="ARBA00022448"/>
    </source>
</evidence>
<dbReference type="SUPFAM" id="SSF158544">
    <property type="entry name" value="GspK insert domain-like"/>
    <property type="match status" value="1"/>
</dbReference>
<evidence type="ECO:0000256" key="8">
    <source>
        <dbReference type="ARBA" id="ARBA00022989"/>
    </source>
</evidence>
<evidence type="ECO:0000256" key="9">
    <source>
        <dbReference type="ARBA" id="ARBA00023136"/>
    </source>
</evidence>
<dbReference type="PANTHER" id="PTHR38831:SF1">
    <property type="entry name" value="TYPE II SECRETION SYSTEM PROTEIN K-RELATED"/>
    <property type="match status" value="1"/>
</dbReference>
<gene>
    <name evidence="14" type="ORF">SAMN04488036_104293</name>
</gene>
<keyword evidence="8 11" id="KW-1133">Transmembrane helix</keyword>
<dbReference type="Gene3D" id="3.30.1300.30">
    <property type="entry name" value="GSPII I/J protein-like"/>
    <property type="match status" value="1"/>
</dbReference>
<dbReference type="RefSeq" id="WP_093324005.1">
    <property type="nucleotide sequence ID" value="NZ_FOSZ01000004.1"/>
</dbReference>
<evidence type="ECO:0000256" key="5">
    <source>
        <dbReference type="ARBA" id="ARBA00022519"/>
    </source>
</evidence>
<keyword evidence="9 10" id="KW-0472">Membrane</keyword>
<evidence type="ECO:0000313" key="15">
    <source>
        <dbReference type="Proteomes" id="UP000198851"/>
    </source>
</evidence>
<evidence type="ECO:0000313" key="14">
    <source>
        <dbReference type="EMBL" id="SFL05143.1"/>
    </source>
</evidence>
<dbReference type="InterPro" id="IPR038072">
    <property type="entry name" value="GspK_central_sf"/>
</dbReference>
<evidence type="ECO:0000256" key="11">
    <source>
        <dbReference type="SAM" id="Phobius"/>
    </source>
</evidence>
<organism evidence="14 15">
    <name type="scientific">Shimia haliotis</name>
    <dbReference type="NCBI Taxonomy" id="1280847"/>
    <lineage>
        <taxon>Bacteria</taxon>
        <taxon>Pseudomonadati</taxon>
        <taxon>Pseudomonadota</taxon>
        <taxon>Alphaproteobacteria</taxon>
        <taxon>Rhodobacterales</taxon>
        <taxon>Roseobacteraceae</taxon>
    </lineage>
</organism>
<keyword evidence="3 10" id="KW-0813">Transport</keyword>
<dbReference type="OrthoDB" id="7860673at2"/>
<evidence type="ECO:0000256" key="7">
    <source>
        <dbReference type="ARBA" id="ARBA00022927"/>
    </source>
</evidence>
<dbReference type="PANTHER" id="PTHR38831">
    <property type="entry name" value="TYPE II SECRETION SYSTEM PROTEIN K"/>
    <property type="match status" value="1"/>
</dbReference>
<evidence type="ECO:0000256" key="6">
    <source>
        <dbReference type="ARBA" id="ARBA00022692"/>
    </source>
</evidence>
<evidence type="ECO:0000259" key="13">
    <source>
        <dbReference type="Pfam" id="PF21687"/>
    </source>
</evidence>
<keyword evidence="7" id="KW-0653">Protein transport</keyword>
<dbReference type="AlphaFoldDB" id="A0A1I4EIV8"/>
<keyword evidence="4 10" id="KW-1003">Cell membrane</keyword>
<feature type="domain" description="T2SS protein K first SAM-like" evidence="13">
    <location>
        <begin position="97"/>
        <end position="188"/>
    </location>
</feature>
<sequence length="300" mass="33022">MSAPRGFVLVNALILVAALSAVAVLLLSRAGEGHARRLVEQDATRLRLVLDGGEAMMRTALMRDVRSFDHATDRWARTFEAPLDNSLLTIEPVDLQGRFNINWLSNPEDTAGRAAFHRLIQRVGLPVSRGEDIVRFMKINSNPSGYQNRVPPISPIGGPVLMVRQLQTMPTLPESDFLKLAPHIIALPGDSRVNVNTVQKDVLGALLPEVPRGGLSKIIFDRERNPITSLEDFRSRVIAAGGMDATPAIDESRFSVSTNWVAVRLVAENGSGRSVTRFTLFERPPLPLAPRVAYRLTEQP</sequence>
<evidence type="ECO:0000256" key="10">
    <source>
        <dbReference type="PIRNR" id="PIRNR002786"/>
    </source>
</evidence>
<reference evidence="15" key="1">
    <citation type="submission" date="2016-10" db="EMBL/GenBank/DDBJ databases">
        <authorList>
            <person name="Varghese N."/>
            <person name="Submissions S."/>
        </authorList>
    </citation>
    <scope>NUCLEOTIDE SEQUENCE [LARGE SCALE GENOMIC DNA]</scope>
    <source>
        <strain evidence="15">DSM 28453</strain>
    </source>
</reference>
<comment type="subcellular location">
    <subcellularLocation>
        <location evidence="1 10">Cell inner membrane</location>
    </subcellularLocation>
</comment>